<evidence type="ECO:0000259" key="2">
    <source>
        <dbReference type="Pfam" id="PF00534"/>
    </source>
</evidence>
<gene>
    <name evidence="4" type="ORF">BAR24066_04003</name>
</gene>
<evidence type="ECO:0000313" key="4">
    <source>
        <dbReference type="EMBL" id="VWB84731.1"/>
    </source>
</evidence>
<name>A0A9Q9SKC7_9BURK</name>
<dbReference type="CDD" id="cd03809">
    <property type="entry name" value="GT4_MtfB-like"/>
    <property type="match status" value="1"/>
</dbReference>
<dbReference type="PANTHER" id="PTHR46401:SF2">
    <property type="entry name" value="GLYCOSYLTRANSFERASE WBBK-RELATED"/>
    <property type="match status" value="1"/>
</dbReference>
<dbReference type="InterPro" id="IPR028098">
    <property type="entry name" value="Glyco_trans_4-like_N"/>
</dbReference>
<accession>A0A9Q9SKC7</accession>
<dbReference type="Proteomes" id="UP000494172">
    <property type="component" value="Unassembled WGS sequence"/>
</dbReference>
<dbReference type="SUPFAM" id="SSF53756">
    <property type="entry name" value="UDP-Glycosyltransferase/glycogen phosphorylase"/>
    <property type="match status" value="1"/>
</dbReference>
<dbReference type="PANTHER" id="PTHR46401">
    <property type="entry name" value="GLYCOSYLTRANSFERASE WBBK-RELATED"/>
    <property type="match status" value="1"/>
</dbReference>
<evidence type="ECO:0000313" key="5">
    <source>
        <dbReference type="Proteomes" id="UP000494172"/>
    </source>
</evidence>
<dbReference type="InterPro" id="IPR001296">
    <property type="entry name" value="Glyco_trans_1"/>
</dbReference>
<dbReference type="Pfam" id="PF13439">
    <property type="entry name" value="Glyco_transf_4"/>
    <property type="match status" value="1"/>
</dbReference>
<protein>
    <submittedName>
        <fullName evidence="4">Group 1 family glycosyl transferase</fullName>
    </submittedName>
</protein>
<dbReference type="AlphaFoldDB" id="A0A9Q9SKC7"/>
<feature type="domain" description="Glycosyltransferase subfamily 4-like N-terminal" evidence="3">
    <location>
        <begin position="22"/>
        <end position="183"/>
    </location>
</feature>
<proteinExistence type="predicted"/>
<dbReference type="GO" id="GO:0009103">
    <property type="term" value="P:lipopolysaccharide biosynthetic process"/>
    <property type="evidence" value="ECO:0007669"/>
    <property type="project" value="TreeGrafter"/>
</dbReference>
<reference evidence="4 5" key="1">
    <citation type="submission" date="2019-09" db="EMBL/GenBank/DDBJ databases">
        <authorList>
            <person name="Depoorter E."/>
        </authorList>
    </citation>
    <scope>NUCLEOTIDE SEQUENCE [LARGE SCALE GENOMIC DNA]</scope>
    <source>
        <strain evidence="4">LMG 24066</strain>
    </source>
</reference>
<keyword evidence="1 4" id="KW-0808">Transferase</keyword>
<feature type="domain" description="Glycosyl transferase family 1" evidence="2">
    <location>
        <begin position="208"/>
        <end position="353"/>
    </location>
</feature>
<comment type="caution">
    <text evidence="4">The sequence shown here is derived from an EMBL/GenBank/DDBJ whole genome shotgun (WGS) entry which is preliminary data.</text>
</comment>
<dbReference type="Gene3D" id="3.40.50.2000">
    <property type="entry name" value="Glycogen Phosphorylase B"/>
    <property type="match status" value="2"/>
</dbReference>
<evidence type="ECO:0000256" key="1">
    <source>
        <dbReference type="ARBA" id="ARBA00022679"/>
    </source>
</evidence>
<organism evidence="4 5">
    <name type="scientific">Burkholderia arboris</name>
    <dbReference type="NCBI Taxonomy" id="488730"/>
    <lineage>
        <taxon>Bacteria</taxon>
        <taxon>Pseudomonadati</taxon>
        <taxon>Pseudomonadota</taxon>
        <taxon>Betaproteobacteria</taxon>
        <taxon>Burkholderiales</taxon>
        <taxon>Burkholderiaceae</taxon>
        <taxon>Burkholderia</taxon>
        <taxon>Burkholderia cepacia complex</taxon>
    </lineage>
</organism>
<dbReference type="Pfam" id="PF00534">
    <property type="entry name" value="Glycos_transf_1"/>
    <property type="match status" value="1"/>
</dbReference>
<evidence type="ECO:0000259" key="3">
    <source>
        <dbReference type="Pfam" id="PF13439"/>
    </source>
</evidence>
<dbReference type="EMBL" id="CABVPX010000016">
    <property type="protein sequence ID" value="VWB84731.1"/>
    <property type="molecule type" value="Genomic_DNA"/>
</dbReference>
<sequence length="386" mass="43121">MAFGRHVKVILAVDSIRPPLTGIGRYTWELAKHFASPEGGLDAIRFYFAGAWVDDVAGLLDGQPVAPTRSRLPKWARSLPPVKAFQRWSGDRRWRDHLFHSPNYFLPDECATGIVTVHDLSVFKYPETHPVERLRHFERGFASTLARAAHLVTDSEFTRREVADFFGWPIDNITAVPLGVPAEFRPHTNDELAAPLAAYQLSAGGYGLSVSTLEPRKRIDRLIDAYAELPVALRTRYPLVLVGSNGWLNDDLHAKIRKGESEQWLRYLGFVPEAVLPALYAGARAFFMPSKYEGFGLPVLEALASGVPTLTSNVSSLPEVAGDAGWLVEPDDHDALRHGIERVLSDDGWRDAARARGLELARDATWARCARRMLAVYERFEQSARL</sequence>
<dbReference type="GO" id="GO:0016757">
    <property type="term" value="F:glycosyltransferase activity"/>
    <property type="evidence" value="ECO:0007669"/>
    <property type="project" value="InterPro"/>
</dbReference>